<dbReference type="GO" id="GO:0000435">
    <property type="term" value="P:positive regulation of transcription from RNA polymerase II promoter by galactose"/>
    <property type="evidence" value="ECO:0007669"/>
    <property type="project" value="TreeGrafter"/>
</dbReference>
<dbReference type="InterPro" id="IPR007219">
    <property type="entry name" value="XnlR_reg_dom"/>
</dbReference>
<keyword evidence="4" id="KW-0804">Transcription</keyword>
<keyword evidence="5" id="KW-0539">Nucleus</keyword>
<dbReference type="GO" id="GO:0008270">
    <property type="term" value="F:zinc ion binding"/>
    <property type="evidence" value="ECO:0007669"/>
    <property type="project" value="InterPro"/>
</dbReference>
<dbReference type="SMART" id="SM00906">
    <property type="entry name" value="Fungal_trans"/>
    <property type="match status" value="1"/>
</dbReference>
<evidence type="ECO:0000256" key="4">
    <source>
        <dbReference type="ARBA" id="ARBA00023163"/>
    </source>
</evidence>
<evidence type="ECO:0000313" key="10">
    <source>
        <dbReference type="Proteomes" id="UP000054466"/>
    </source>
</evidence>
<keyword evidence="7" id="KW-0472">Membrane</keyword>
<feature type="transmembrane region" description="Helical" evidence="7">
    <location>
        <begin position="167"/>
        <end position="186"/>
    </location>
</feature>
<protein>
    <recommendedName>
        <fullName evidence="8">Major facilitator superfamily (MFS) profile domain-containing protein</fullName>
    </recommendedName>
</protein>
<evidence type="ECO:0000256" key="2">
    <source>
        <dbReference type="ARBA" id="ARBA00023015"/>
    </source>
</evidence>
<dbReference type="SUPFAM" id="SSF103473">
    <property type="entry name" value="MFS general substrate transporter"/>
    <property type="match status" value="1"/>
</dbReference>
<feature type="transmembrane region" description="Helical" evidence="7">
    <location>
        <begin position="405"/>
        <end position="428"/>
    </location>
</feature>
<accession>A0A0D2A161</accession>
<dbReference type="Pfam" id="PF04082">
    <property type="entry name" value="Fungal_trans"/>
    <property type="match status" value="1"/>
</dbReference>
<dbReference type="PROSITE" id="PS50850">
    <property type="entry name" value="MFS"/>
    <property type="match status" value="1"/>
</dbReference>
<keyword evidence="10" id="KW-1185">Reference proteome</keyword>
<dbReference type="GeneID" id="27340126"/>
<dbReference type="OrthoDB" id="2585655at2759"/>
<feature type="domain" description="Major facilitator superfamily (MFS) profile" evidence="8">
    <location>
        <begin position="67"/>
        <end position="527"/>
    </location>
</feature>
<dbReference type="GO" id="GO:0000981">
    <property type="term" value="F:DNA-binding transcription factor activity, RNA polymerase II-specific"/>
    <property type="evidence" value="ECO:0007669"/>
    <property type="project" value="TreeGrafter"/>
</dbReference>
<dbReference type="Proteomes" id="UP000054466">
    <property type="component" value="Unassembled WGS sequence"/>
</dbReference>
<evidence type="ECO:0000256" key="3">
    <source>
        <dbReference type="ARBA" id="ARBA00023125"/>
    </source>
</evidence>
<keyword evidence="3" id="KW-0238">DNA-binding</keyword>
<feature type="region of interest" description="Disordered" evidence="6">
    <location>
        <begin position="563"/>
        <end position="587"/>
    </location>
</feature>
<sequence>MGGFGILEDYKLEHVPGTALLNDGLQPTYTASLKHGTGKYSHIVLVPQPSEDPNDPLNWPLWRKDLCLFVALLGTLLFPGVLVPILTPATYAMSVEFDTSLKAIAQLTGYCLLCVGSFGIFVSAMSRLWGKRPQFLLASLLGVIGTLVGECAHNYNTILSARLLQGFSVAAYESLIVAFVGDMYFVHQRGSRTTLFQLVSNTIAVLAPIISGVIYDHLGWRYIFHIAQPFLCLQLILAFFFLPETVYNRSSIYNTDTTSTENVQELGEVNRTKRADAQVENVEAGAQELPQPKTWLQKLTIYNGRFTKTSPLKLILDPFIVLINPATVWGCLTQGISSAWWVATSFVLAQIWSVPPYNLDAAAVGYLYTGPFIGGTLGVVFMVMTSDPLSRWVARKNGGIYEPEFRIYPIVIAVVTGAIGLFLFGSMIEAGQGYYVGSVLHGIYGFSVNVAGAVMNSYVVDAYREESTEMLIIAMIFKNFFFYSLSYYVNNWIAKVGPTKYFDVQGAVVMGIYATSIPMYFFGKKVRNEDSRRLRRGNAYEFTRETTLLKHVRGLVTVDEERSSLEPDLSTSQGLDGEKAAPQLFPGNVTSGDLEGNVLPALASDDSYGGSIPSRSYDSDEDLQIQAESLDIVEHDQATMHTALGDFGLTPYAMGLASKPADPGSRSDVFRKKSRINSVIRGLSELQPDNFDLPPVALASQLVDLFFEHVYPLYPFVHRPSFMQRLNETYSGGQRDIDVPWQATLNLIFAFGSDYLDLSLAETYTMSQSFLQHATELILSVCFDTTTLEVVQALLLLSCHLQSNMQYQRVWTSIGTLYRVAQSLGLHMDPGSWRISPIEKEIRRRIWWGIYSLDRFTSLKCGRPPSINIESLPVEAPAVVQDEQITETGIMELALDSGIPCSSQFFNSMVQLAHIAESILVSISKDTPWSLPGRNANAAETAALDPIHFIVQLAIVMEQEGKLRSWLDNLPDHLKFGAVHQSEKIRRQQSMLRVRYLHTRLMTHRQNLLSLIQCDRKRIDSLEDDFLRTVVMGSIRTCTQCACDITEMVKNSAAAQNMGPWWYNVQFLFTSLGILFAVQMRATITQHVDIQAVTSAVDGALDYLRFLGDVNGVVTRCRSYFESLRTRTETRKRSPRGPTMNETAEADHEAGLMVSGAMREGDNIGLPFGMNGNEFDHGLDHNHHNWSETNFDGTENLEPVTADLFLDHLMTDLDFDFS</sequence>
<evidence type="ECO:0000259" key="8">
    <source>
        <dbReference type="PROSITE" id="PS50850"/>
    </source>
</evidence>
<feature type="transmembrane region" description="Helical" evidence="7">
    <location>
        <begin position="135"/>
        <end position="155"/>
    </location>
</feature>
<feature type="transmembrane region" description="Helical" evidence="7">
    <location>
        <begin position="222"/>
        <end position="242"/>
    </location>
</feature>
<evidence type="ECO:0000256" key="5">
    <source>
        <dbReference type="ARBA" id="ARBA00023242"/>
    </source>
</evidence>
<keyword evidence="7" id="KW-0812">Transmembrane</keyword>
<name>A0A0D2A161_9EURO</name>
<proteinExistence type="predicted"/>
<feature type="transmembrane region" description="Helical" evidence="7">
    <location>
        <begin position="198"/>
        <end position="216"/>
    </location>
</feature>
<dbReference type="VEuPathDB" id="FungiDB:PV07_00932"/>
<dbReference type="InterPro" id="IPR051127">
    <property type="entry name" value="Fungal_SecMet_Regulators"/>
</dbReference>
<keyword evidence="2" id="KW-0805">Transcription regulation</keyword>
<keyword evidence="7" id="KW-1133">Transmembrane helix</keyword>
<reference evidence="9 10" key="1">
    <citation type="submission" date="2015-01" db="EMBL/GenBank/DDBJ databases">
        <title>The Genome Sequence of Cladophialophora immunda CBS83496.</title>
        <authorList>
            <consortium name="The Broad Institute Genomics Platform"/>
            <person name="Cuomo C."/>
            <person name="de Hoog S."/>
            <person name="Gorbushina A."/>
            <person name="Stielow B."/>
            <person name="Teixiera M."/>
            <person name="Abouelleil A."/>
            <person name="Chapman S.B."/>
            <person name="Priest M."/>
            <person name="Young S.K."/>
            <person name="Wortman J."/>
            <person name="Nusbaum C."/>
            <person name="Birren B."/>
        </authorList>
    </citation>
    <scope>NUCLEOTIDE SEQUENCE [LARGE SCALE GENOMIC DNA]</scope>
    <source>
        <strain evidence="9 10">CBS 83496</strain>
    </source>
</reference>
<dbReference type="HOGENOM" id="CLU_268956_0_0_1"/>
<dbReference type="InterPro" id="IPR036259">
    <property type="entry name" value="MFS_trans_sf"/>
</dbReference>
<dbReference type="GO" id="GO:0000978">
    <property type="term" value="F:RNA polymerase II cis-regulatory region sequence-specific DNA binding"/>
    <property type="evidence" value="ECO:0007669"/>
    <property type="project" value="TreeGrafter"/>
</dbReference>
<dbReference type="InterPro" id="IPR011701">
    <property type="entry name" value="MFS"/>
</dbReference>
<dbReference type="InterPro" id="IPR020846">
    <property type="entry name" value="MFS_dom"/>
</dbReference>
<gene>
    <name evidence="9" type="ORF">PV07_00932</name>
</gene>
<feature type="transmembrane region" description="Helical" evidence="7">
    <location>
        <begin position="66"/>
        <end position="91"/>
    </location>
</feature>
<feature type="transmembrane region" description="Helical" evidence="7">
    <location>
        <begin position="501"/>
        <end position="523"/>
    </location>
</feature>
<evidence type="ECO:0000256" key="6">
    <source>
        <dbReference type="SAM" id="MobiDB-lite"/>
    </source>
</evidence>
<dbReference type="GO" id="GO:0006351">
    <property type="term" value="P:DNA-templated transcription"/>
    <property type="evidence" value="ECO:0007669"/>
    <property type="project" value="InterPro"/>
</dbReference>
<feature type="transmembrane region" description="Helical" evidence="7">
    <location>
        <begin position="103"/>
        <end position="123"/>
    </location>
</feature>
<dbReference type="PANTHER" id="PTHR47424">
    <property type="entry name" value="REGULATORY PROTEIN GAL4"/>
    <property type="match status" value="1"/>
</dbReference>
<comment type="subcellular location">
    <subcellularLocation>
        <location evidence="1">Membrane</location>
        <topology evidence="1">Multi-pass membrane protein</topology>
    </subcellularLocation>
</comment>
<dbReference type="Gene3D" id="1.20.1250.20">
    <property type="entry name" value="MFS general substrate transporter like domains"/>
    <property type="match status" value="1"/>
</dbReference>
<feature type="transmembrane region" description="Helical" evidence="7">
    <location>
        <begin position="363"/>
        <end position="384"/>
    </location>
</feature>
<dbReference type="EMBL" id="KN847040">
    <property type="protein sequence ID" value="KIW34136.1"/>
    <property type="molecule type" value="Genomic_DNA"/>
</dbReference>
<feature type="transmembrane region" description="Helical" evidence="7">
    <location>
        <begin position="471"/>
        <end position="489"/>
    </location>
</feature>
<dbReference type="RefSeq" id="XP_016254352.1">
    <property type="nucleotide sequence ID" value="XM_016387424.1"/>
</dbReference>
<dbReference type="PANTHER" id="PTHR47424:SF3">
    <property type="entry name" value="REGULATORY PROTEIN GAL4"/>
    <property type="match status" value="1"/>
</dbReference>
<dbReference type="GO" id="GO:0005634">
    <property type="term" value="C:nucleus"/>
    <property type="evidence" value="ECO:0007669"/>
    <property type="project" value="TreeGrafter"/>
</dbReference>
<feature type="transmembrane region" description="Helical" evidence="7">
    <location>
        <begin position="434"/>
        <end position="459"/>
    </location>
</feature>
<organism evidence="9 10">
    <name type="scientific">Cladophialophora immunda</name>
    <dbReference type="NCBI Taxonomy" id="569365"/>
    <lineage>
        <taxon>Eukaryota</taxon>
        <taxon>Fungi</taxon>
        <taxon>Dikarya</taxon>
        <taxon>Ascomycota</taxon>
        <taxon>Pezizomycotina</taxon>
        <taxon>Eurotiomycetes</taxon>
        <taxon>Chaetothyriomycetidae</taxon>
        <taxon>Chaetothyriales</taxon>
        <taxon>Herpotrichiellaceae</taxon>
        <taxon>Cladophialophora</taxon>
    </lineage>
</organism>
<dbReference type="CDD" id="cd12148">
    <property type="entry name" value="fungal_TF_MHR"/>
    <property type="match status" value="1"/>
</dbReference>
<dbReference type="Pfam" id="PF07690">
    <property type="entry name" value="MFS_1"/>
    <property type="match status" value="1"/>
</dbReference>
<dbReference type="GO" id="GO:0016020">
    <property type="term" value="C:membrane"/>
    <property type="evidence" value="ECO:0007669"/>
    <property type="project" value="UniProtKB-SubCell"/>
</dbReference>
<evidence type="ECO:0000256" key="7">
    <source>
        <dbReference type="SAM" id="Phobius"/>
    </source>
</evidence>
<dbReference type="STRING" id="569365.A0A0D2A161"/>
<dbReference type="AlphaFoldDB" id="A0A0D2A161"/>
<dbReference type="GO" id="GO:0022857">
    <property type="term" value="F:transmembrane transporter activity"/>
    <property type="evidence" value="ECO:0007669"/>
    <property type="project" value="InterPro"/>
</dbReference>
<evidence type="ECO:0000313" key="9">
    <source>
        <dbReference type="EMBL" id="KIW34136.1"/>
    </source>
</evidence>
<evidence type="ECO:0000256" key="1">
    <source>
        <dbReference type="ARBA" id="ARBA00004141"/>
    </source>
</evidence>